<feature type="transmembrane region" description="Helical" evidence="1">
    <location>
        <begin position="120"/>
        <end position="140"/>
    </location>
</feature>
<keyword evidence="1" id="KW-0472">Membrane</keyword>
<proteinExistence type="predicted"/>
<evidence type="ECO:0000313" key="2">
    <source>
        <dbReference type="EMBL" id="GHE86614.1"/>
    </source>
</evidence>
<feature type="transmembrane region" description="Helical" evidence="1">
    <location>
        <begin position="50"/>
        <end position="74"/>
    </location>
</feature>
<dbReference type="RefSeq" id="WP_191284689.1">
    <property type="nucleotide sequence ID" value="NZ_BNCH01000001.1"/>
</dbReference>
<evidence type="ECO:0000256" key="1">
    <source>
        <dbReference type="SAM" id="Phobius"/>
    </source>
</evidence>
<evidence type="ECO:0000313" key="3">
    <source>
        <dbReference type="Proteomes" id="UP000609802"/>
    </source>
</evidence>
<dbReference type="InterPro" id="IPR007498">
    <property type="entry name" value="PqiA-like"/>
</dbReference>
<gene>
    <name evidence="2" type="ORF">GCM10016455_02820</name>
</gene>
<dbReference type="Pfam" id="PF04403">
    <property type="entry name" value="PqiA"/>
    <property type="match status" value="1"/>
</dbReference>
<keyword evidence="1" id="KW-0812">Transmembrane</keyword>
<comment type="caution">
    <text evidence="2">The sequence shown here is derived from an EMBL/GenBank/DDBJ whole genome shotgun (WGS) entry which is preliminary data.</text>
</comment>
<dbReference type="EMBL" id="BNCH01000001">
    <property type="protein sequence ID" value="GHE86614.1"/>
    <property type="molecule type" value="Genomic_DNA"/>
</dbReference>
<sequence>MLKYLNLALLIAFPIAWFAPLMRAGLNLPLFGLKEVSVISGLQALWDTDVILALLVTFFAVFAPIMKVLGLALIQFGMMRRKMLPVFNILGKLAMADIFLIALYIVLVKGIGMAKIETGWGLYLFTACILTSIAISFATAKRQRV</sequence>
<feature type="transmembrane region" description="Helical" evidence="1">
    <location>
        <begin position="86"/>
        <end position="108"/>
    </location>
</feature>
<keyword evidence="3" id="KW-1185">Reference proteome</keyword>
<dbReference type="Proteomes" id="UP000609802">
    <property type="component" value="Unassembled WGS sequence"/>
</dbReference>
<keyword evidence="1" id="KW-1133">Transmembrane helix</keyword>
<organism evidence="2 3">
    <name type="scientific">Aliiroseovarius zhejiangensis</name>
    <dbReference type="NCBI Taxonomy" id="1632025"/>
    <lineage>
        <taxon>Bacteria</taxon>
        <taxon>Pseudomonadati</taxon>
        <taxon>Pseudomonadota</taxon>
        <taxon>Alphaproteobacteria</taxon>
        <taxon>Rhodobacterales</taxon>
        <taxon>Paracoccaceae</taxon>
        <taxon>Aliiroseovarius</taxon>
    </lineage>
</organism>
<name>A0ABQ3INX6_9RHOB</name>
<accession>A0ABQ3INX6</accession>
<protein>
    <submittedName>
        <fullName evidence="2">Paraquat-inducible protein A</fullName>
    </submittedName>
</protein>
<reference evidence="3" key="1">
    <citation type="journal article" date="2019" name="Int. J. Syst. Evol. Microbiol.">
        <title>The Global Catalogue of Microorganisms (GCM) 10K type strain sequencing project: providing services to taxonomists for standard genome sequencing and annotation.</title>
        <authorList>
            <consortium name="The Broad Institute Genomics Platform"/>
            <consortium name="The Broad Institute Genome Sequencing Center for Infectious Disease"/>
            <person name="Wu L."/>
            <person name="Ma J."/>
        </authorList>
    </citation>
    <scope>NUCLEOTIDE SEQUENCE [LARGE SCALE GENOMIC DNA]</scope>
    <source>
        <strain evidence="3">KCTC 42443</strain>
    </source>
</reference>